<name>A0AA35VVP5_GEOBA</name>
<proteinExistence type="inferred from homology"/>
<evidence type="ECO:0000256" key="1">
    <source>
        <dbReference type="ARBA" id="ARBA00023002"/>
    </source>
</evidence>
<dbReference type="SUPFAM" id="SSF51430">
    <property type="entry name" value="NAD(P)-linked oxidoreductase"/>
    <property type="match status" value="1"/>
</dbReference>
<dbReference type="Proteomes" id="UP001174909">
    <property type="component" value="Unassembled WGS sequence"/>
</dbReference>
<accession>A0AA35VVP5</accession>
<dbReference type="Pfam" id="PF00248">
    <property type="entry name" value="Aldo_ket_red"/>
    <property type="match status" value="1"/>
</dbReference>
<dbReference type="Gene3D" id="3.20.20.100">
    <property type="entry name" value="NADP-dependent oxidoreductase domain"/>
    <property type="match status" value="1"/>
</dbReference>
<evidence type="ECO:0000259" key="3">
    <source>
        <dbReference type="Pfam" id="PF00248"/>
    </source>
</evidence>
<dbReference type="FunFam" id="3.20.20.100:FF:000004">
    <property type="entry name" value="Oxidoreductase, aldo/keto reductase"/>
    <property type="match status" value="1"/>
</dbReference>
<protein>
    <submittedName>
        <fullName evidence="4">1-deoxyxylulose-5-phosphate synthase YajO</fullName>
    </submittedName>
</protein>
<dbReference type="InterPro" id="IPR023210">
    <property type="entry name" value="NADP_OxRdtase_dom"/>
</dbReference>
<dbReference type="PANTHER" id="PTHR43364">
    <property type="entry name" value="NADH-SPECIFIC METHYLGLYOXAL REDUCTASE-RELATED"/>
    <property type="match status" value="1"/>
</dbReference>
<keyword evidence="1" id="KW-0560">Oxidoreductase</keyword>
<comment type="similarity">
    <text evidence="2">Belongs to the aldo/keto reductase family. Aldo/keto reductase 2 subfamily.</text>
</comment>
<dbReference type="GO" id="GO:0005829">
    <property type="term" value="C:cytosol"/>
    <property type="evidence" value="ECO:0007669"/>
    <property type="project" value="UniProtKB-ARBA"/>
</dbReference>
<dbReference type="AlphaFoldDB" id="A0AA35VVP5"/>
<dbReference type="InterPro" id="IPR050523">
    <property type="entry name" value="AKR_Detox_Biosynth"/>
</dbReference>
<sequence>MAGAVHLPYRYLGKSGLKVSSLCLGTMTFGQQEGCRPGQSNEVLSHQLLDQYIGAGGNFIDTADIYQHGLSERIIGQYFVKRPELRSKMIIATKVFGPMERDDVNARGLSRHHIMQAAEQSLHRLNSDYIDLYQVHCWDDGTPLEETLRALNDLVVCGKVRYVGVSNVTGWQFQKIIDMGRQLGLNQIVSNQAQYNLLCRSTEWEIMEVCKREGVACLPWSPLKGGLLTGKFQRDREISEDPESSRVAWVEADKSRSNQSHPSLQQWADREMFWGLTDTLGDIAVAHEASVAQVAIAWLLHKPTVASVVIGARNAAQLNDNLQAANLRLSQDELDLLDKKSEIELPYPYEMVFRMQRGRERDT</sequence>
<dbReference type="EMBL" id="CASHTH010000212">
    <property type="protein sequence ID" value="CAI7994467.1"/>
    <property type="molecule type" value="Genomic_DNA"/>
</dbReference>
<evidence type="ECO:0000313" key="4">
    <source>
        <dbReference type="EMBL" id="CAI7994467.1"/>
    </source>
</evidence>
<dbReference type="InterPro" id="IPR036812">
    <property type="entry name" value="NAD(P)_OxRdtase_dom_sf"/>
</dbReference>
<comment type="caution">
    <text evidence="4">The sequence shown here is derived from an EMBL/GenBank/DDBJ whole genome shotgun (WGS) entry which is preliminary data.</text>
</comment>
<keyword evidence="5" id="KW-1185">Reference proteome</keyword>
<evidence type="ECO:0000256" key="2">
    <source>
        <dbReference type="ARBA" id="ARBA00038157"/>
    </source>
</evidence>
<gene>
    <name evidence="4" type="ORF">GBAR_LOCUS1453</name>
</gene>
<dbReference type="GO" id="GO:0016491">
    <property type="term" value="F:oxidoreductase activity"/>
    <property type="evidence" value="ECO:0007669"/>
    <property type="project" value="UniProtKB-KW"/>
</dbReference>
<dbReference type="PANTHER" id="PTHR43364:SF4">
    <property type="entry name" value="NAD(P)-LINKED OXIDOREDUCTASE SUPERFAMILY PROTEIN"/>
    <property type="match status" value="1"/>
</dbReference>
<organism evidence="4 5">
    <name type="scientific">Geodia barretti</name>
    <name type="common">Barrett's horny sponge</name>
    <dbReference type="NCBI Taxonomy" id="519541"/>
    <lineage>
        <taxon>Eukaryota</taxon>
        <taxon>Metazoa</taxon>
        <taxon>Porifera</taxon>
        <taxon>Demospongiae</taxon>
        <taxon>Heteroscleromorpha</taxon>
        <taxon>Tetractinellida</taxon>
        <taxon>Astrophorina</taxon>
        <taxon>Geodiidae</taxon>
        <taxon>Geodia</taxon>
    </lineage>
</organism>
<feature type="domain" description="NADP-dependent oxidoreductase" evidence="3">
    <location>
        <begin position="22"/>
        <end position="341"/>
    </location>
</feature>
<reference evidence="4" key="1">
    <citation type="submission" date="2023-03" db="EMBL/GenBank/DDBJ databases">
        <authorList>
            <person name="Steffen K."/>
            <person name="Cardenas P."/>
        </authorList>
    </citation>
    <scope>NUCLEOTIDE SEQUENCE</scope>
</reference>
<evidence type="ECO:0000313" key="5">
    <source>
        <dbReference type="Proteomes" id="UP001174909"/>
    </source>
</evidence>